<dbReference type="InterPro" id="IPR007110">
    <property type="entry name" value="Ig-like_dom"/>
</dbReference>
<dbReference type="InterPro" id="IPR013768">
    <property type="entry name" value="ICAM_N"/>
</dbReference>
<evidence type="ECO:0000256" key="4">
    <source>
        <dbReference type="ARBA" id="ARBA00022530"/>
    </source>
</evidence>
<keyword evidence="12" id="KW-0325">Glycoprotein</keyword>
<feature type="domain" description="Fibrinogen C-terminal" evidence="19">
    <location>
        <begin position="267"/>
        <end position="447"/>
    </location>
</feature>
<comment type="similarity">
    <text evidence="3">Belongs to the immunoglobulin superfamily. ICAM family.</text>
</comment>
<reference evidence="20 21" key="1">
    <citation type="journal article" date="2021" name="G3 (Bethesda)">
        <title>Improved contiguity of the threespine stickleback genome using long-read sequencing.</title>
        <authorList>
            <person name="Nath S."/>
            <person name="Shaw D.E."/>
            <person name="White M.A."/>
        </authorList>
    </citation>
    <scope>NUCLEOTIDE SEQUENCE [LARGE SCALE GENOMIC DNA]</scope>
    <source>
        <strain evidence="20 21">Lake Benthic</strain>
    </source>
</reference>
<dbReference type="GO" id="GO:0016020">
    <property type="term" value="C:membrane"/>
    <property type="evidence" value="ECO:0007669"/>
    <property type="project" value="UniProtKB-SubCell"/>
</dbReference>
<keyword evidence="11" id="KW-1015">Disulfide bond</keyword>
<dbReference type="Gene3D" id="3.90.215.10">
    <property type="entry name" value="Gamma Fibrinogen, chain A, domain 1"/>
    <property type="match status" value="1"/>
</dbReference>
<dbReference type="OMA" id="KAGRCSY"/>
<feature type="compositionally biased region" description="Polar residues" evidence="15">
    <location>
        <begin position="200"/>
        <end position="223"/>
    </location>
</feature>
<evidence type="ECO:0000256" key="11">
    <source>
        <dbReference type="ARBA" id="ARBA00023157"/>
    </source>
</evidence>
<keyword evidence="6 17" id="KW-0732">Signal</keyword>
<evidence type="ECO:0000256" key="13">
    <source>
        <dbReference type="ARBA" id="ARBA00023319"/>
    </source>
</evidence>
<reference evidence="20" key="3">
    <citation type="submission" date="2025-09" db="UniProtKB">
        <authorList>
            <consortium name="Ensembl"/>
        </authorList>
    </citation>
    <scope>IDENTIFICATION</scope>
</reference>
<dbReference type="PRINTS" id="PR01472">
    <property type="entry name" value="ICAMVCAM1"/>
</dbReference>
<keyword evidence="4" id="KW-0272">Extracellular matrix</keyword>
<keyword evidence="4" id="KW-0964">Secreted</keyword>
<feature type="transmembrane region" description="Helical" evidence="16">
    <location>
        <begin position="1193"/>
        <end position="1213"/>
    </location>
</feature>
<evidence type="ECO:0000256" key="10">
    <source>
        <dbReference type="ARBA" id="ARBA00023136"/>
    </source>
</evidence>
<dbReference type="SUPFAM" id="SSF48726">
    <property type="entry name" value="Immunoglobulin"/>
    <property type="match status" value="7"/>
</dbReference>
<feature type="region of interest" description="Disordered" evidence="15">
    <location>
        <begin position="24"/>
        <end position="48"/>
    </location>
</feature>
<sequence>MEKTLTIGLTLFLTLCVDIPGAGGQKAGARGDDTQKASSRPSDPKGGRCSYTFIVPQQKLTGALCLKTQSASANRSEVAALRAELRRQQQQLQELHGQLEQEGALAMEVRGLRKESNSMNSRIAQLYAQLLHEVIQKRDRALEQQRVESVLLNATTQALQVSSNYRELEKKYAALTSMLSSQNQFIARLEKQCHCRGSPQASLVATEPPKSQSIVHPNHSSDASKMANDVQRDQSALPLPQEKAVASLPASTAHSPTDPPFSSFPVTKTPGPWRDCQHVLESGETTSGIYLLRPQSANRLLQAWCEQSRAEGGWTVIQRRQDGSVNFFRTWEQYKQGFGNLDGEYWLGLEHLYWLTKQAQYKLRVALEDWQGRQVFAEYDSFHLEPESDWYRLRLGQYHGSAGDSLSWHNNKAFTTLDRDKDGYTGNCAHYQKGGWWYHMCAHSNLNDADGECLPELILNPPEVLGEYGDTVTVNCSSADSDNFEMYGMVGNTQWQPEYENSVTWNVTLSDWNVTAECVKQLNNTSCRKELKIRIYQNPEEVVVGPTKNASALEGTQYQLQCDVLNVAPVQHLTVSWYRDGETIRTDNFTHLNATKGLASESSTLTATFSRAENGAQFHCGAHLDFGEHGSKPAVNSSVHAVSVHYAAELKNQTEYVDGNEGDHVTLKCEAEGRPAPVFSWSLDGKNLMETTSDLNITLATNAIYICTASNYLGNTTKLFNVYVMKTNVMGAPSAITTPEPSTPKDCPLVLTPAKIVVRFGDPAEVECSTSAKGLQRMGWEAPSGATASETNVTIWTVDQVKDWATDPLCYLNTKDKQCSVKLKITLYKTADSVSVSALDQGPMVEGTEYLLKCDITNVAPVQKLKVTWYRGNETVETQMFNDTSEIPVNVSSTFRITPERDSDGELFRCDAKLHLGPNGPKHVPTKSSSPFKAVVHYKPLVKTCPGSYAGVEQEFSIDKLSCDFAGNPPPTVKWYYKEKLINASQPLTRDQSGEYTAQIENHLGSINTSVLVSIEYGPSFTCDDRYEVRENEIVHCEADGKPKPNVSWFVGEKVEGGKEVAAVTRWTKNDRGIYSLQAINKHGSATHRLRVDVLYAPVFTESYSEEVNVFLGDNVTFGCSADGHPPPDIQWRKSSEAHVTVTTRGSQKSITVAGATSTDAGVYICDATNNVTVVTRTVTLVVKDRKPVVGKAIWWLIILLVFVIVFIAIGVAQHYKTHGQYSFVSAKPDNDGSGIPMTTQPNGVSV</sequence>
<dbReference type="PANTHER" id="PTHR13771">
    <property type="entry name" value="INTERCELLULAR ADHESION MOLECULE"/>
    <property type="match status" value="1"/>
</dbReference>
<dbReference type="PROSITE" id="PS51406">
    <property type="entry name" value="FIBRINOGEN_C_2"/>
    <property type="match status" value="1"/>
</dbReference>
<dbReference type="InterPro" id="IPR013783">
    <property type="entry name" value="Ig-like_fold"/>
</dbReference>
<evidence type="ECO:0000256" key="9">
    <source>
        <dbReference type="ARBA" id="ARBA00022989"/>
    </source>
</evidence>
<evidence type="ECO:0000256" key="5">
    <source>
        <dbReference type="ARBA" id="ARBA00022692"/>
    </source>
</evidence>
<evidence type="ECO:0000256" key="1">
    <source>
        <dbReference type="ARBA" id="ARBA00004479"/>
    </source>
</evidence>
<evidence type="ECO:0000313" key="20">
    <source>
        <dbReference type="Ensembl" id="ENSGACP00000012998.2"/>
    </source>
</evidence>
<keyword evidence="9 16" id="KW-1133">Transmembrane helix</keyword>
<keyword evidence="10 16" id="KW-0472">Membrane</keyword>
<dbReference type="NCBIfam" id="NF040941">
    <property type="entry name" value="GGGWT_bact"/>
    <property type="match status" value="1"/>
</dbReference>
<dbReference type="CDD" id="cd00087">
    <property type="entry name" value="FReD"/>
    <property type="match status" value="1"/>
</dbReference>
<keyword evidence="5 16" id="KW-0812">Transmembrane</keyword>
<dbReference type="InterPro" id="IPR003598">
    <property type="entry name" value="Ig_sub2"/>
</dbReference>
<dbReference type="InterPro" id="IPR013162">
    <property type="entry name" value="CD80_C2-set"/>
</dbReference>
<keyword evidence="14" id="KW-0175">Coiled coil</keyword>
<feature type="signal peptide" evidence="17">
    <location>
        <begin position="1"/>
        <end position="24"/>
    </location>
</feature>
<dbReference type="SMART" id="SM00186">
    <property type="entry name" value="FBG"/>
    <property type="match status" value="1"/>
</dbReference>
<accession>G3P5X5</accession>
<dbReference type="AlphaFoldDB" id="G3P5X5"/>
<evidence type="ECO:0000259" key="18">
    <source>
        <dbReference type="PROSITE" id="PS50835"/>
    </source>
</evidence>
<evidence type="ECO:0000256" key="7">
    <source>
        <dbReference type="ARBA" id="ARBA00022737"/>
    </source>
</evidence>
<dbReference type="STRING" id="69293.ENSGACP00000012998"/>
<comment type="subcellular location">
    <subcellularLocation>
        <location evidence="1">Membrane</location>
        <topology evidence="1">Single-pass type I membrane protein</topology>
    </subcellularLocation>
    <subcellularLocation>
        <location evidence="2">Secreted</location>
        <location evidence="2">Extracellular space</location>
        <location evidence="2">Extracellular matrix</location>
    </subcellularLocation>
</comment>
<feature type="domain" description="Ig-like" evidence="18">
    <location>
        <begin position="832"/>
        <end position="912"/>
    </location>
</feature>
<dbReference type="PANTHER" id="PTHR13771:SF9">
    <property type="entry name" value="INTERCELLULAR ADHESION MOLECULE 5"/>
    <property type="match status" value="1"/>
</dbReference>
<feature type="domain" description="Ig-like" evidence="18">
    <location>
        <begin position="539"/>
        <end position="638"/>
    </location>
</feature>
<dbReference type="FunCoup" id="G3P5X5">
    <property type="interactions" value="1"/>
</dbReference>
<dbReference type="InterPro" id="IPR036056">
    <property type="entry name" value="Fibrinogen-like_C"/>
</dbReference>
<evidence type="ECO:0000256" key="8">
    <source>
        <dbReference type="ARBA" id="ARBA00022889"/>
    </source>
</evidence>
<evidence type="ECO:0000259" key="19">
    <source>
        <dbReference type="PROSITE" id="PS51406"/>
    </source>
</evidence>
<dbReference type="SMART" id="SM00408">
    <property type="entry name" value="IGc2"/>
    <property type="match status" value="4"/>
</dbReference>
<feature type="chain" id="PRO_5043511931" evidence="17">
    <location>
        <begin position="25"/>
        <end position="1247"/>
    </location>
</feature>
<keyword evidence="8" id="KW-0130">Cell adhesion</keyword>
<proteinExistence type="inferred from homology"/>
<evidence type="ECO:0000256" key="16">
    <source>
        <dbReference type="SAM" id="Phobius"/>
    </source>
</evidence>
<evidence type="ECO:0000256" key="14">
    <source>
        <dbReference type="SAM" id="Coils"/>
    </source>
</evidence>
<dbReference type="SMART" id="SM00409">
    <property type="entry name" value="IG"/>
    <property type="match status" value="5"/>
</dbReference>
<evidence type="ECO:0000256" key="2">
    <source>
        <dbReference type="ARBA" id="ARBA00004498"/>
    </source>
</evidence>
<feature type="domain" description="Ig-like" evidence="18">
    <location>
        <begin position="940"/>
        <end position="1014"/>
    </location>
</feature>
<feature type="coiled-coil region" evidence="14">
    <location>
        <begin position="71"/>
        <end position="105"/>
    </location>
</feature>
<dbReference type="Proteomes" id="UP000007635">
    <property type="component" value="Chromosome XI"/>
</dbReference>
<dbReference type="eggNOG" id="KOG2579">
    <property type="taxonomic scope" value="Eukaryota"/>
</dbReference>
<dbReference type="InterPro" id="IPR047012">
    <property type="entry name" value="ICAM_VCAM"/>
</dbReference>
<keyword evidence="13" id="KW-0393">Immunoglobulin domain</keyword>
<feature type="domain" description="Ig-like" evidence="18">
    <location>
        <begin position="661"/>
        <end position="723"/>
    </location>
</feature>
<dbReference type="FunFam" id="3.90.215.10:FF:000001">
    <property type="entry name" value="Tenascin isoform 1"/>
    <property type="match status" value="1"/>
</dbReference>
<dbReference type="InterPro" id="IPR014716">
    <property type="entry name" value="Fibrinogen_a/b/g_C_1"/>
</dbReference>
<dbReference type="GO" id="GO:0005178">
    <property type="term" value="F:integrin binding"/>
    <property type="evidence" value="ECO:0007669"/>
    <property type="project" value="InterPro"/>
</dbReference>
<evidence type="ECO:0000256" key="12">
    <source>
        <dbReference type="ARBA" id="ARBA00023180"/>
    </source>
</evidence>
<dbReference type="Bgee" id="ENSGACG00000009845">
    <property type="expression patterns" value="Expressed in embryo and 1 other cell type or tissue"/>
</dbReference>
<dbReference type="PROSITE" id="PS50835">
    <property type="entry name" value="IG_LIKE"/>
    <property type="match status" value="6"/>
</dbReference>
<dbReference type="SUPFAM" id="SSF56496">
    <property type="entry name" value="Fibrinogen C-terminal domain-like"/>
    <property type="match status" value="1"/>
</dbReference>
<dbReference type="InParanoid" id="G3P5X5"/>
<dbReference type="Pfam" id="PF13927">
    <property type="entry name" value="Ig_3"/>
    <property type="match status" value="2"/>
</dbReference>
<evidence type="ECO:0000256" key="3">
    <source>
        <dbReference type="ARBA" id="ARBA00005925"/>
    </source>
</evidence>
<feature type="region of interest" description="Disordered" evidence="15">
    <location>
        <begin position="200"/>
        <end position="267"/>
    </location>
</feature>
<keyword evidence="7" id="KW-0677">Repeat</keyword>
<evidence type="ECO:0000256" key="17">
    <source>
        <dbReference type="SAM" id="SignalP"/>
    </source>
</evidence>
<protein>
    <submittedName>
        <fullName evidence="20">Angiopoietin-like 6</fullName>
    </submittedName>
</protein>
<dbReference type="GO" id="GO:0098609">
    <property type="term" value="P:cell-cell adhesion"/>
    <property type="evidence" value="ECO:0007669"/>
    <property type="project" value="InterPro"/>
</dbReference>
<feature type="domain" description="Ig-like" evidence="18">
    <location>
        <begin position="1019"/>
        <end position="1093"/>
    </location>
</feature>
<dbReference type="Pfam" id="PF08205">
    <property type="entry name" value="C2-set_2"/>
    <property type="match status" value="1"/>
</dbReference>
<organism evidence="20 21">
    <name type="scientific">Gasterosteus aculeatus aculeatus</name>
    <name type="common">three-spined stickleback</name>
    <dbReference type="NCBI Taxonomy" id="481459"/>
    <lineage>
        <taxon>Eukaryota</taxon>
        <taxon>Metazoa</taxon>
        <taxon>Chordata</taxon>
        <taxon>Craniata</taxon>
        <taxon>Vertebrata</taxon>
        <taxon>Euteleostomi</taxon>
        <taxon>Actinopterygii</taxon>
        <taxon>Neopterygii</taxon>
        <taxon>Teleostei</taxon>
        <taxon>Neoteleostei</taxon>
        <taxon>Acanthomorphata</taxon>
        <taxon>Eupercaria</taxon>
        <taxon>Perciformes</taxon>
        <taxon>Cottioidei</taxon>
        <taxon>Gasterosteales</taxon>
        <taxon>Gasterosteidae</taxon>
        <taxon>Gasterosteus</taxon>
    </lineage>
</organism>
<evidence type="ECO:0000256" key="6">
    <source>
        <dbReference type="ARBA" id="ARBA00022729"/>
    </source>
</evidence>
<dbReference type="InterPro" id="IPR003599">
    <property type="entry name" value="Ig_sub"/>
</dbReference>
<evidence type="ECO:0000256" key="15">
    <source>
        <dbReference type="SAM" id="MobiDB-lite"/>
    </source>
</evidence>
<keyword evidence="21" id="KW-1185">Reference proteome</keyword>
<evidence type="ECO:0000313" key="21">
    <source>
        <dbReference type="Proteomes" id="UP000007635"/>
    </source>
</evidence>
<dbReference type="Ensembl" id="ENSGACT00000013023.2">
    <property type="protein sequence ID" value="ENSGACP00000012998.2"/>
    <property type="gene ID" value="ENSGACG00000009852.2"/>
</dbReference>
<dbReference type="InterPro" id="IPR002181">
    <property type="entry name" value="Fibrinogen_a/b/g_C_dom"/>
</dbReference>
<dbReference type="InterPro" id="IPR003987">
    <property type="entry name" value="ICAM_VCAM_N"/>
</dbReference>
<dbReference type="InterPro" id="IPR036179">
    <property type="entry name" value="Ig-like_dom_sf"/>
</dbReference>
<name>G3P5X5_GASAC</name>
<dbReference type="Gene3D" id="2.60.40.10">
    <property type="entry name" value="Immunoglobulins"/>
    <property type="match status" value="8"/>
</dbReference>
<feature type="domain" description="Ig-like" evidence="18">
    <location>
        <begin position="1098"/>
        <end position="1180"/>
    </location>
</feature>
<dbReference type="Pfam" id="PF03921">
    <property type="entry name" value="ICAM_N"/>
    <property type="match status" value="1"/>
</dbReference>
<dbReference type="GeneTree" id="ENSGT00940000160969"/>
<reference evidence="20" key="2">
    <citation type="submission" date="2025-08" db="UniProtKB">
        <authorList>
            <consortium name="Ensembl"/>
        </authorList>
    </citation>
    <scope>IDENTIFICATION</scope>
</reference>
<dbReference type="Pfam" id="PF00147">
    <property type="entry name" value="Fibrinogen_C"/>
    <property type="match status" value="1"/>
</dbReference>